<dbReference type="PANTHER" id="PTHR31865:SF0">
    <property type="entry name" value="EXPRESSED PROTEIN"/>
    <property type="match status" value="1"/>
</dbReference>
<dbReference type="InterPro" id="IPR012881">
    <property type="entry name" value="DUF1685"/>
</dbReference>
<evidence type="ECO:0000313" key="2">
    <source>
        <dbReference type="EMBL" id="CAA7053521.1"/>
    </source>
</evidence>
<dbReference type="AlphaFoldDB" id="A0A6D2KMJ3"/>
<keyword evidence="3" id="KW-1185">Reference proteome</keyword>
<accession>A0A6D2KMJ3</accession>
<sequence>MIVQREDCKLTLRACDTRRGRLFAERLEKKLEKKKSQLLLEGYVEAATAPDDLTSAKSLTDDDLEELKGCLDLGFGFSYDDNKQNHHKSPEVSSVEEDSSPPPPTTTTLELFFQKTNVNQLTIQFSESEV</sequence>
<feature type="region of interest" description="Disordered" evidence="1">
    <location>
        <begin position="78"/>
        <end position="108"/>
    </location>
</feature>
<name>A0A6D2KMJ3_9BRAS</name>
<reference evidence="2" key="1">
    <citation type="submission" date="2020-01" db="EMBL/GenBank/DDBJ databases">
        <authorList>
            <person name="Mishra B."/>
        </authorList>
    </citation>
    <scope>NUCLEOTIDE SEQUENCE [LARGE SCALE GENOMIC DNA]</scope>
</reference>
<dbReference type="PANTHER" id="PTHR31865">
    <property type="entry name" value="OSJNBA0071G03.3 PROTEIN"/>
    <property type="match status" value="1"/>
</dbReference>
<feature type="compositionally biased region" description="Basic and acidic residues" evidence="1">
    <location>
        <begin position="80"/>
        <end position="90"/>
    </location>
</feature>
<evidence type="ECO:0000256" key="1">
    <source>
        <dbReference type="SAM" id="MobiDB-lite"/>
    </source>
</evidence>
<evidence type="ECO:0000313" key="3">
    <source>
        <dbReference type="Proteomes" id="UP000467841"/>
    </source>
</evidence>
<protein>
    <submittedName>
        <fullName evidence="2">Uncharacterized protein</fullName>
    </submittedName>
</protein>
<dbReference type="Pfam" id="PF07939">
    <property type="entry name" value="DUF1685"/>
    <property type="match status" value="1"/>
</dbReference>
<comment type="caution">
    <text evidence="2">The sequence shown here is derived from an EMBL/GenBank/DDBJ whole genome shotgun (WGS) entry which is preliminary data.</text>
</comment>
<gene>
    <name evidence="2" type="ORF">MERR_LOCUS40757</name>
</gene>
<organism evidence="2 3">
    <name type="scientific">Microthlaspi erraticum</name>
    <dbReference type="NCBI Taxonomy" id="1685480"/>
    <lineage>
        <taxon>Eukaryota</taxon>
        <taxon>Viridiplantae</taxon>
        <taxon>Streptophyta</taxon>
        <taxon>Embryophyta</taxon>
        <taxon>Tracheophyta</taxon>
        <taxon>Spermatophyta</taxon>
        <taxon>Magnoliopsida</taxon>
        <taxon>eudicotyledons</taxon>
        <taxon>Gunneridae</taxon>
        <taxon>Pentapetalae</taxon>
        <taxon>rosids</taxon>
        <taxon>malvids</taxon>
        <taxon>Brassicales</taxon>
        <taxon>Brassicaceae</taxon>
        <taxon>Coluteocarpeae</taxon>
        <taxon>Microthlaspi</taxon>
    </lineage>
</organism>
<dbReference type="Proteomes" id="UP000467841">
    <property type="component" value="Unassembled WGS sequence"/>
</dbReference>
<dbReference type="EMBL" id="CACVBM020001540">
    <property type="protein sequence ID" value="CAA7053521.1"/>
    <property type="molecule type" value="Genomic_DNA"/>
</dbReference>
<proteinExistence type="predicted"/>